<evidence type="ECO:0000259" key="2">
    <source>
        <dbReference type="Pfam" id="PF03781"/>
    </source>
</evidence>
<dbReference type="Pfam" id="PF03781">
    <property type="entry name" value="FGE-sulfatase"/>
    <property type="match status" value="1"/>
</dbReference>
<feature type="compositionally biased region" description="Basic and acidic residues" evidence="1">
    <location>
        <begin position="475"/>
        <end position="492"/>
    </location>
</feature>
<accession>B7KK39</accession>
<dbReference type="InterPro" id="IPR051043">
    <property type="entry name" value="Sulfatase_Mod_Factor_Kinase"/>
</dbReference>
<dbReference type="EMBL" id="CP001291">
    <property type="protein sequence ID" value="ACK70924.1"/>
    <property type="molecule type" value="Genomic_DNA"/>
</dbReference>
<organism evidence="3 4">
    <name type="scientific">Gloeothece citriformis (strain PCC 7424)</name>
    <name type="common">Cyanothece sp. (strain PCC 7424)</name>
    <dbReference type="NCBI Taxonomy" id="65393"/>
    <lineage>
        <taxon>Bacteria</taxon>
        <taxon>Bacillati</taxon>
        <taxon>Cyanobacteriota</taxon>
        <taxon>Cyanophyceae</taxon>
        <taxon>Oscillatoriophycideae</taxon>
        <taxon>Chroococcales</taxon>
        <taxon>Aphanothecaceae</taxon>
        <taxon>Gloeothece</taxon>
        <taxon>Gloeothece citriformis</taxon>
    </lineage>
</organism>
<dbReference type="HOGENOM" id="CLU_012431_2_4_3"/>
<feature type="domain" description="Sulfatase-modifying factor enzyme-like" evidence="2">
    <location>
        <begin position="272"/>
        <end position="532"/>
    </location>
</feature>
<dbReference type="Gene3D" id="3.90.1580.10">
    <property type="entry name" value="paralog of FGE (formylglycine-generating enzyme)"/>
    <property type="match status" value="1"/>
</dbReference>
<dbReference type="RefSeq" id="WP_015954528.1">
    <property type="nucleotide sequence ID" value="NC_011729.1"/>
</dbReference>
<sequence length="538" mass="61781">MSDVLTPEDLKIQTAVSTVEAFSKRFSKAHLDFACHAAFPLALTPELAYHLWSTFRTDIEEKPLNIPWLAVADFLLSDLCREVEPELELYEMDLTVRTILLNELKLDPRLGMKRIEELSDFLLNYVDKELRSPTSSTDIAEIHKLIALGYVKPQEAAQNLARKLQQQDWGNYLGLVQVASFLETFTEPLKDFQPLLSYGRGIGKLGRGDFKGATEEFNRFHNRVEIENVLLTIPHSFEFETPTVNRQGQIIKTETHSAQYFIETLPGNIKLEMVAIPGGTFTMGSSEEEKDSYDDERPQHQVTVPPFFMGKYPVTQGQWKAIAIRNDLKVDTDLELDPSRFKGDDRPVERVNWYECVEFCKRLSKLTGRDYRLPSEAEWEYACRAGTTTPFYFGETITGELANYRASSTYRDEPKGEYKGETTPVGQFPPNAFGLYDMHGNVWEWCADDWHDNYEGATTDGSAWKYSKDTNLSSSKKEQNKEKHGNNRDKMSRSPLRGGSWFYYPNNCRCAFRYINLLSRDYRNDVIGFRVVCGFGRT</sequence>
<dbReference type="SUPFAM" id="SSF56436">
    <property type="entry name" value="C-type lectin-like"/>
    <property type="match status" value="1"/>
</dbReference>
<dbReference type="GO" id="GO:0120147">
    <property type="term" value="F:formylglycine-generating oxidase activity"/>
    <property type="evidence" value="ECO:0007669"/>
    <property type="project" value="TreeGrafter"/>
</dbReference>
<keyword evidence="4" id="KW-1185">Reference proteome</keyword>
<reference evidence="4" key="1">
    <citation type="journal article" date="2011" name="MBio">
        <title>Novel metabolic attributes of the genus Cyanothece, comprising a group of unicellular nitrogen-fixing Cyanobacteria.</title>
        <authorList>
            <person name="Bandyopadhyay A."/>
            <person name="Elvitigala T."/>
            <person name="Welsh E."/>
            <person name="Stockel J."/>
            <person name="Liberton M."/>
            <person name="Min H."/>
            <person name="Sherman L.A."/>
            <person name="Pakrasi H.B."/>
        </authorList>
    </citation>
    <scope>NUCLEOTIDE SEQUENCE [LARGE SCALE GENOMIC DNA]</scope>
    <source>
        <strain evidence="4">PCC 7424</strain>
    </source>
</reference>
<dbReference type="PANTHER" id="PTHR23150:SF19">
    <property type="entry name" value="FORMYLGLYCINE-GENERATING ENZYME"/>
    <property type="match status" value="1"/>
</dbReference>
<dbReference type="InterPro" id="IPR005532">
    <property type="entry name" value="SUMF_dom"/>
</dbReference>
<dbReference type="InterPro" id="IPR042095">
    <property type="entry name" value="SUMF_sf"/>
</dbReference>
<feature type="region of interest" description="Disordered" evidence="1">
    <location>
        <begin position="469"/>
        <end position="492"/>
    </location>
</feature>
<dbReference type="KEGG" id="cyc:PCC7424_2507"/>
<dbReference type="STRING" id="65393.PCC7424_2507"/>
<evidence type="ECO:0000313" key="3">
    <source>
        <dbReference type="EMBL" id="ACK70924.1"/>
    </source>
</evidence>
<dbReference type="AlphaFoldDB" id="B7KK39"/>
<dbReference type="InterPro" id="IPR016187">
    <property type="entry name" value="CTDL_fold"/>
</dbReference>
<dbReference type="eggNOG" id="COG1262">
    <property type="taxonomic scope" value="Bacteria"/>
</dbReference>
<proteinExistence type="predicted"/>
<gene>
    <name evidence="3" type="ordered locus">PCC7424_2507</name>
</gene>
<evidence type="ECO:0000256" key="1">
    <source>
        <dbReference type="SAM" id="MobiDB-lite"/>
    </source>
</evidence>
<evidence type="ECO:0000313" key="4">
    <source>
        <dbReference type="Proteomes" id="UP000002384"/>
    </source>
</evidence>
<protein>
    <recommendedName>
        <fullName evidence="2">Sulfatase-modifying factor enzyme-like domain-containing protein</fullName>
    </recommendedName>
</protein>
<name>B7KK39_GLOC7</name>
<dbReference type="OrthoDB" id="9768004at2"/>
<dbReference type="Proteomes" id="UP000002384">
    <property type="component" value="Chromosome"/>
</dbReference>
<dbReference type="PANTHER" id="PTHR23150">
    <property type="entry name" value="SULFATASE MODIFYING FACTOR 1, 2"/>
    <property type="match status" value="1"/>
</dbReference>